<dbReference type="EMBL" id="JAPDOD010000017">
    <property type="protein sequence ID" value="MDA0162308.1"/>
    <property type="molecule type" value="Genomic_DNA"/>
</dbReference>
<keyword evidence="3" id="KW-1185">Reference proteome</keyword>
<dbReference type="Pfam" id="PF01966">
    <property type="entry name" value="HD"/>
    <property type="match status" value="1"/>
</dbReference>
<dbReference type="RefSeq" id="WP_270041545.1">
    <property type="nucleotide sequence ID" value="NZ_JAPDOD010000017.1"/>
</dbReference>
<evidence type="ECO:0000259" key="1">
    <source>
        <dbReference type="Pfam" id="PF01966"/>
    </source>
</evidence>
<dbReference type="InterPro" id="IPR003607">
    <property type="entry name" value="HD/PDEase_dom"/>
</dbReference>
<sequence length="189" mass="21107">MIDAVYTLAEPYWHTRSGEIHMPESFAMAQRLLEAEPAADPLIVLAGVLLHDVGYARVPVETHHAGLADAPGGWDANVTRRHEREGAALASEILRQVGMDEARVARVVEIVDGHDSRLEALSLEDALVKDADKLWRYTESGVRITHTWVDRTPEAFMDYVESKIDAWLFTEAARSLAREALAWSRGCVY</sequence>
<proteinExistence type="predicted"/>
<dbReference type="AlphaFoldDB" id="A0A9X3MZV4"/>
<organism evidence="2 3">
    <name type="scientific">Solirubrobacter ginsenosidimutans</name>
    <dbReference type="NCBI Taxonomy" id="490573"/>
    <lineage>
        <taxon>Bacteria</taxon>
        <taxon>Bacillati</taxon>
        <taxon>Actinomycetota</taxon>
        <taxon>Thermoleophilia</taxon>
        <taxon>Solirubrobacterales</taxon>
        <taxon>Solirubrobacteraceae</taxon>
        <taxon>Solirubrobacter</taxon>
    </lineage>
</organism>
<reference evidence="2" key="1">
    <citation type="submission" date="2022-10" db="EMBL/GenBank/DDBJ databases">
        <title>The WGS of Solirubrobacter ginsenosidimutans DSM 21036.</title>
        <authorList>
            <person name="Jiang Z."/>
        </authorList>
    </citation>
    <scope>NUCLEOTIDE SEQUENCE</scope>
    <source>
        <strain evidence="2">DSM 21036</strain>
    </source>
</reference>
<evidence type="ECO:0000313" key="2">
    <source>
        <dbReference type="EMBL" id="MDA0162308.1"/>
    </source>
</evidence>
<name>A0A9X3MZV4_9ACTN</name>
<dbReference type="Proteomes" id="UP001149140">
    <property type="component" value="Unassembled WGS sequence"/>
</dbReference>
<protein>
    <submittedName>
        <fullName evidence="2">HD domain-containing protein</fullName>
    </submittedName>
</protein>
<dbReference type="InterPro" id="IPR006674">
    <property type="entry name" value="HD_domain"/>
</dbReference>
<comment type="caution">
    <text evidence="2">The sequence shown here is derived from an EMBL/GenBank/DDBJ whole genome shotgun (WGS) entry which is preliminary data.</text>
</comment>
<gene>
    <name evidence="2" type="ORF">OM076_18700</name>
</gene>
<dbReference type="CDD" id="cd00077">
    <property type="entry name" value="HDc"/>
    <property type="match status" value="1"/>
</dbReference>
<dbReference type="SUPFAM" id="SSF109604">
    <property type="entry name" value="HD-domain/PDEase-like"/>
    <property type="match status" value="1"/>
</dbReference>
<feature type="domain" description="HD" evidence="1">
    <location>
        <begin position="21"/>
        <end position="134"/>
    </location>
</feature>
<dbReference type="Gene3D" id="1.10.3210.10">
    <property type="entry name" value="Hypothetical protein af1432"/>
    <property type="match status" value="1"/>
</dbReference>
<accession>A0A9X3MZV4</accession>
<evidence type="ECO:0000313" key="3">
    <source>
        <dbReference type="Proteomes" id="UP001149140"/>
    </source>
</evidence>